<dbReference type="Pfam" id="PF08238">
    <property type="entry name" value="Sel1"/>
    <property type="match status" value="4"/>
</dbReference>
<reference evidence="1 2" key="1">
    <citation type="submission" date="2016-10" db="EMBL/GenBank/DDBJ databases">
        <authorList>
            <person name="de Groot N.N."/>
        </authorList>
    </citation>
    <scope>NUCLEOTIDE SEQUENCE [LARGE SCALE GENOMIC DNA]</scope>
    <source>
        <strain evidence="1 2">Nm1</strain>
    </source>
</reference>
<dbReference type="PANTHER" id="PTHR43628">
    <property type="entry name" value="ACTIVATOR OF C KINASE PROTEIN 1-RELATED"/>
    <property type="match status" value="1"/>
</dbReference>
<protein>
    <recommendedName>
        <fullName evidence="3">TPR repeat</fullName>
    </recommendedName>
</protein>
<evidence type="ECO:0008006" key="3">
    <source>
        <dbReference type="Google" id="ProtNLM"/>
    </source>
</evidence>
<dbReference type="InterPro" id="IPR011990">
    <property type="entry name" value="TPR-like_helical_dom_sf"/>
</dbReference>
<dbReference type="STRING" id="44576.SAMN05421881_103724"/>
<dbReference type="AlphaFoldDB" id="A0A1H3K4H7"/>
<accession>A0A1H3K4H7</accession>
<dbReference type="InterPro" id="IPR052945">
    <property type="entry name" value="Mitotic_Regulator"/>
</dbReference>
<organism evidence="1 2">
    <name type="scientific">Nitrosomonas halophila</name>
    <dbReference type="NCBI Taxonomy" id="44576"/>
    <lineage>
        <taxon>Bacteria</taxon>
        <taxon>Pseudomonadati</taxon>
        <taxon>Pseudomonadota</taxon>
        <taxon>Betaproteobacteria</taxon>
        <taxon>Nitrosomonadales</taxon>
        <taxon>Nitrosomonadaceae</taxon>
        <taxon>Nitrosomonas</taxon>
    </lineage>
</organism>
<dbReference type="Gene3D" id="1.25.40.10">
    <property type="entry name" value="Tetratricopeptide repeat domain"/>
    <property type="match status" value="1"/>
</dbReference>
<proteinExistence type="predicted"/>
<dbReference type="Proteomes" id="UP000198640">
    <property type="component" value="Unassembled WGS sequence"/>
</dbReference>
<evidence type="ECO:0000313" key="2">
    <source>
        <dbReference type="Proteomes" id="UP000198640"/>
    </source>
</evidence>
<keyword evidence="2" id="KW-1185">Reference proteome</keyword>
<dbReference type="OrthoDB" id="5365194at2"/>
<evidence type="ECO:0000313" key="1">
    <source>
        <dbReference type="EMBL" id="SDY46759.1"/>
    </source>
</evidence>
<dbReference type="SUPFAM" id="SSF81901">
    <property type="entry name" value="HCP-like"/>
    <property type="match status" value="2"/>
</dbReference>
<dbReference type="EMBL" id="FNOY01000037">
    <property type="protein sequence ID" value="SDY46759.1"/>
    <property type="molecule type" value="Genomic_DNA"/>
</dbReference>
<dbReference type="RefSeq" id="WP_090414542.1">
    <property type="nucleotide sequence ID" value="NZ_FNOY01000037.1"/>
</dbReference>
<dbReference type="SMART" id="SM00671">
    <property type="entry name" value="SEL1"/>
    <property type="match status" value="4"/>
</dbReference>
<dbReference type="PANTHER" id="PTHR43628:SF1">
    <property type="entry name" value="CHITIN SYNTHASE REGULATORY FACTOR 2-RELATED"/>
    <property type="match status" value="1"/>
</dbReference>
<dbReference type="InterPro" id="IPR006597">
    <property type="entry name" value="Sel1-like"/>
</dbReference>
<sequence>MLLDKAKNRGRAFCIILGWLWAAALSAQPPLHQDELARAQQWLAEGRYAQAFEVFQSYAQEKQHPLAQFTLALFYQLGWGRDVDEIQACQWHGKAAEKGVPAANHFFAECLHHGIHQPADYPAAMHWYQQAANLGHAISLCAIVELVMQGKSPETNRQEALQACEAVAAAGSIPAQLQLGRLYLMDESSLRDPQKAATWYGYAAEKGSPQAGYHLGMIHQDIFGDSARALYWFETAASQGYIPAYYPTANLYFMAPVSDKTGMPRADNLAKAYLWLLATERQSAQAHELQAVGQMLGALRQIMPASWEAVLDQRVAQHLQTHHPIK</sequence>
<gene>
    <name evidence="1" type="ORF">SAMN05421881_103724</name>
</gene>
<name>A0A1H3K4H7_9PROT</name>